<dbReference type="GO" id="GO:0008270">
    <property type="term" value="F:zinc ion binding"/>
    <property type="evidence" value="ECO:0007669"/>
    <property type="project" value="UniProtKB-KW"/>
</dbReference>
<dbReference type="GeneID" id="107412096"/>
<dbReference type="PANTHER" id="PTHR47592:SF27">
    <property type="entry name" value="OS08G0421700 PROTEIN"/>
    <property type="match status" value="1"/>
</dbReference>
<feature type="compositionally biased region" description="Polar residues" evidence="1">
    <location>
        <begin position="1"/>
        <end position="13"/>
    </location>
</feature>
<dbReference type="GO" id="GO:0003676">
    <property type="term" value="F:nucleic acid binding"/>
    <property type="evidence" value="ECO:0007669"/>
    <property type="project" value="InterPro"/>
</dbReference>
<dbReference type="SMART" id="SM00343">
    <property type="entry name" value="ZnF_C2HC"/>
    <property type="match status" value="1"/>
</dbReference>
<name>A0A6P3ZJN9_ZIZJJ</name>
<dbReference type="Pfam" id="PF00098">
    <property type="entry name" value="zf-CCHC"/>
    <property type="match status" value="1"/>
</dbReference>
<evidence type="ECO:0000313" key="4">
    <source>
        <dbReference type="RefSeq" id="XP_015875287.2"/>
    </source>
</evidence>
<dbReference type="SUPFAM" id="SSF57756">
    <property type="entry name" value="Retrovirus zinc finger-like domains"/>
    <property type="match status" value="1"/>
</dbReference>
<dbReference type="AlphaFoldDB" id="A0A6P3ZJN9"/>
<gene>
    <name evidence="4" type="primary">LOC107412096</name>
</gene>
<dbReference type="InterPro" id="IPR001878">
    <property type="entry name" value="Znf_CCHC"/>
</dbReference>
<dbReference type="PANTHER" id="PTHR47592">
    <property type="entry name" value="PBF68 PROTEIN"/>
    <property type="match status" value="1"/>
</dbReference>
<feature type="region of interest" description="Disordered" evidence="1">
    <location>
        <begin position="1"/>
        <end position="42"/>
    </location>
</feature>
<accession>A0A6P3ZJN9</accession>
<dbReference type="Gene3D" id="4.10.60.10">
    <property type="entry name" value="Zinc finger, CCHC-type"/>
    <property type="match status" value="1"/>
</dbReference>
<feature type="region of interest" description="Disordered" evidence="1">
    <location>
        <begin position="203"/>
        <end position="226"/>
    </location>
</feature>
<reference evidence="4" key="1">
    <citation type="submission" date="2025-08" db="UniProtKB">
        <authorList>
            <consortium name="RefSeq"/>
        </authorList>
    </citation>
    <scope>IDENTIFICATION</scope>
    <source>
        <tissue evidence="4">Seedling</tissue>
    </source>
</reference>
<proteinExistence type="predicted"/>
<feature type="compositionally biased region" description="Basic residues" evidence="1">
    <location>
        <begin position="212"/>
        <end position="226"/>
    </location>
</feature>
<evidence type="ECO:0000313" key="3">
    <source>
        <dbReference type="Proteomes" id="UP001652623"/>
    </source>
</evidence>
<organism evidence="3 4">
    <name type="scientific">Ziziphus jujuba</name>
    <name type="common">Chinese jujube</name>
    <name type="synonym">Ziziphus sativa</name>
    <dbReference type="NCBI Taxonomy" id="326968"/>
    <lineage>
        <taxon>Eukaryota</taxon>
        <taxon>Viridiplantae</taxon>
        <taxon>Streptophyta</taxon>
        <taxon>Embryophyta</taxon>
        <taxon>Tracheophyta</taxon>
        <taxon>Spermatophyta</taxon>
        <taxon>Magnoliopsida</taxon>
        <taxon>eudicotyledons</taxon>
        <taxon>Gunneridae</taxon>
        <taxon>Pentapetalae</taxon>
        <taxon>rosids</taxon>
        <taxon>fabids</taxon>
        <taxon>Rosales</taxon>
        <taxon>Rhamnaceae</taxon>
        <taxon>Paliureae</taxon>
        <taxon>Ziziphus</taxon>
    </lineage>
</organism>
<dbReference type="Proteomes" id="UP001652623">
    <property type="component" value="Chromosome 10"/>
</dbReference>
<dbReference type="RefSeq" id="XP_015875287.2">
    <property type="nucleotide sequence ID" value="XM_016019801.3"/>
</dbReference>
<evidence type="ECO:0000259" key="2">
    <source>
        <dbReference type="SMART" id="SM00343"/>
    </source>
</evidence>
<evidence type="ECO:0000256" key="1">
    <source>
        <dbReference type="SAM" id="MobiDB-lite"/>
    </source>
</evidence>
<keyword evidence="3" id="KW-1185">Reference proteome</keyword>
<sequence>MAVNSDSKQTTSGDVPAAQVPSQTPVFQVPPPADHAERPKKFDGKNFKRWEQKMLFYLTILGLARFLIKDEPPSDEKSDKETLMAVDAWKNSDYLCRNCIRSSLSDALYGVYCGTKSTKSYGKLWTGNTRLRMQGPERMFINEAFQVVVMIEKLPPSLGDFINYLKHKRKEMDMKALIGKLRIEDDNRRFDRRSMKAGINANVVEHGSSSKNQKKPGKSSKLGPKRGIFKKAKFQGKCFNCDKMDHRAADCRLPKRKRNIETTMMEHITREVDEIDLNAVVSEVNLVGSNPKEW</sequence>
<dbReference type="KEGG" id="zju:107412096"/>
<feature type="domain" description="CCHC-type" evidence="2">
    <location>
        <begin position="237"/>
        <end position="253"/>
    </location>
</feature>
<protein>
    <submittedName>
        <fullName evidence="4">Uncharacterized protein LOC107412096</fullName>
    </submittedName>
</protein>
<dbReference type="InParanoid" id="A0A6P3ZJN9"/>
<dbReference type="InterPro" id="IPR036875">
    <property type="entry name" value="Znf_CCHC_sf"/>
</dbReference>